<feature type="coiled-coil region" evidence="1">
    <location>
        <begin position="36"/>
        <end position="63"/>
    </location>
</feature>
<dbReference type="HOGENOM" id="CLU_192877_1_0_7"/>
<proteinExistence type="predicted"/>
<name>Q74EF6_GEOSL</name>
<evidence type="ECO:0000313" key="2">
    <source>
        <dbReference type="EMBL" id="AAR34333.1"/>
    </source>
</evidence>
<sequence>MEIFGGMMVMMAILGLFVVAVWLVLPFAVFAVKAKMERALDLLESVEQRLGRVEERLARLEEVRGAREPVSPAPAAPPEETE</sequence>
<evidence type="ECO:0000313" key="3">
    <source>
        <dbReference type="Proteomes" id="UP000000577"/>
    </source>
</evidence>
<keyword evidence="3" id="KW-1185">Reference proteome</keyword>
<accession>Q74EF6</accession>
<dbReference type="EMBL" id="AE017180">
    <property type="protein sequence ID" value="AAR34333.1"/>
    <property type="molecule type" value="Genomic_DNA"/>
</dbReference>
<gene>
    <name evidence="2" type="ordered locus">GSU1006</name>
</gene>
<reference evidence="2 3" key="2">
    <citation type="journal article" date="2012" name="BMC Genomics">
        <title>Comparative genomic analysis of Geobacter sulfurreducens KN400, a strain with enhanced capacity for extracellular electron transfer and electricity production.</title>
        <authorList>
            <person name="Butler J.E."/>
            <person name="Young N.D."/>
            <person name="Aklujkar M."/>
            <person name="Lovley D.R."/>
        </authorList>
    </citation>
    <scope>NUCLEOTIDE SEQUENCE [LARGE SCALE GENOMIC DNA]</scope>
    <source>
        <strain evidence="3">ATCC 51573 / DSM 12127 / PCA</strain>
    </source>
</reference>
<reference evidence="2 3" key="1">
    <citation type="journal article" date="2003" name="Science">
        <title>Genome of Geobacter sulfurreducens: metal reduction in subsurface environments.</title>
        <authorList>
            <person name="Methe B.A."/>
            <person name="Nelson K.E."/>
            <person name="Eisen J.A."/>
            <person name="Paulsen I.T."/>
            <person name="Nelson W."/>
            <person name="Heidelberg J.F."/>
            <person name="Wu D."/>
            <person name="Wu M."/>
            <person name="Ward N."/>
            <person name="Beanan M.J."/>
            <person name="Dodson R.J."/>
            <person name="Madupu R."/>
            <person name="Brinkac L.M."/>
            <person name="Daugherty S.C."/>
            <person name="DeBoy R.T."/>
            <person name="Durkin A.S."/>
            <person name="Gwinn M."/>
            <person name="Kolonay J.F."/>
            <person name="Sullivan S.A."/>
            <person name="Haft D.H."/>
            <person name="Selengut J."/>
            <person name="Davidsen T.M."/>
            <person name="Zafar N."/>
            <person name="White O."/>
            <person name="Tran B."/>
            <person name="Romero C."/>
            <person name="Forberger H.A."/>
            <person name="Weidman J."/>
            <person name="Khouri H."/>
            <person name="Feldblyum T.V."/>
            <person name="Utterback T.R."/>
            <person name="Van Aken S.E."/>
            <person name="Lovley D.R."/>
            <person name="Fraser C.M."/>
        </authorList>
    </citation>
    <scope>NUCLEOTIDE SEQUENCE [LARGE SCALE GENOMIC DNA]</scope>
    <source>
        <strain evidence="3">ATCC 51573 / DSM 12127 / PCA</strain>
    </source>
</reference>
<dbReference type="EnsemblBacteria" id="AAR34333">
    <property type="protein sequence ID" value="AAR34333"/>
    <property type="gene ID" value="GSU1006"/>
</dbReference>
<dbReference type="Proteomes" id="UP000000577">
    <property type="component" value="Chromosome"/>
</dbReference>
<evidence type="ECO:0000256" key="1">
    <source>
        <dbReference type="SAM" id="Coils"/>
    </source>
</evidence>
<dbReference type="KEGG" id="gsu:GSU1006"/>
<dbReference type="OrthoDB" id="5397860at2"/>
<protein>
    <submittedName>
        <fullName evidence="2">Uncharacterized protein</fullName>
    </submittedName>
</protein>
<organism evidence="2 3">
    <name type="scientific">Geobacter sulfurreducens (strain ATCC 51573 / DSM 12127 / PCA)</name>
    <dbReference type="NCBI Taxonomy" id="243231"/>
    <lineage>
        <taxon>Bacteria</taxon>
        <taxon>Pseudomonadati</taxon>
        <taxon>Thermodesulfobacteriota</taxon>
        <taxon>Desulfuromonadia</taxon>
        <taxon>Geobacterales</taxon>
        <taxon>Geobacteraceae</taxon>
        <taxon>Geobacter</taxon>
    </lineage>
</organism>
<dbReference type="STRING" id="243231.GSU1006"/>
<dbReference type="PATRIC" id="fig|243231.5.peg.1008"/>
<dbReference type="eggNOG" id="ENOG502ZEBJ">
    <property type="taxonomic scope" value="Bacteria"/>
</dbReference>
<dbReference type="AlphaFoldDB" id="Q74EF6"/>
<dbReference type="InParanoid" id="Q74EF6"/>
<keyword evidence="1" id="KW-0175">Coiled coil</keyword>
<dbReference type="RefSeq" id="WP_010941671.1">
    <property type="nucleotide sequence ID" value="NC_002939.5"/>
</dbReference>